<dbReference type="OrthoDB" id="2018137at2759"/>
<proteinExistence type="predicted"/>
<evidence type="ECO:0000313" key="3">
    <source>
        <dbReference type="Proteomes" id="UP000824120"/>
    </source>
</evidence>
<evidence type="ECO:0000313" key="2">
    <source>
        <dbReference type="EMBL" id="KAG5602108.1"/>
    </source>
</evidence>
<gene>
    <name evidence="2" type="ORF">H5410_033478</name>
</gene>
<evidence type="ECO:0000256" key="1">
    <source>
        <dbReference type="SAM" id="MobiDB-lite"/>
    </source>
</evidence>
<feature type="region of interest" description="Disordered" evidence="1">
    <location>
        <begin position="1"/>
        <end position="36"/>
    </location>
</feature>
<dbReference type="AlphaFoldDB" id="A0A9J5YSP6"/>
<dbReference type="PANTHER" id="PTHR31033">
    <property type="entry name" value="PROTEIN, PUTATIVE-RELATED"/>
    <property type="match status" value="1"/>
</dbReference>
<organism evidence="2 3">
    <name type="scientific">Solanum commersonii</name>
    <name type="common">Commerson's wild potato</name>
    <name type="synonym">Commerson's nightshade</name>
    <dbReference type="NCBI Taxonomy" id="4109"/>
    <lineage>
        <taxon>Eukaryota</taxon>
        <taxon>Viridiplantae</taxon>
        <taxon>Streptophyta</taxon>
        <taxon>Embryophyta</taxon>
        <taxon>Tracheophyta</taxon>
        <taxon>Spermatophyta</taxon>
        <taxon>Magnoliopsida</taxon>
        <taxon>eudicotyledons</taxon>
        <taxon>Gunneridae</taxon>
        <taxon>Pentapetalae</taxon>
        <taxon>asterids</taxon>
        <taxon>lamiids</taxon>
        <taxon>Solanales</taxon>
        <taxon>Solanaceae</taxon>
        <taxon>Solanoideae</taxon>
        <taxon>Solaneae</taxon>
        <taxon>Solanum</taxon>
    </lineage>
</organism>
<feature type="compositionally biased region" description="Basic and acidic residues" evidence="1">
    <location>
        <begin position="22"/>
        <end position="31"/>
    </location>
</feature>
<comment type="caution">
    <text evidence="2">The sequence shown here is derived from an EMBL/GenBank/DDBJ whole genome shotgun (WGS) entry which is preliminary data.</text>
</comment>
<dbReference type="EMBL" id="JACXVP010000006">
    <property type="protein sequence ID" value="KAG5602108.1"/>
    <property type="molecule type" value="Genomic_DNA"/>
</dbReference>
<keyword evidence="3" id="KW-1185">Reference proteome</keyword>
<accession>A0A9J5YSP6</accession>
<name>A0A9J5YSP6_SOLCO</name>
<reference evidence="2 3" key="1">
    <citation type="submission" date="2020-09" db="EMBL/GenBank/DDBJ databases">
        <title>De no assembly of potato wild relative species, Solanum commersonii.</title>
        <authorList>
            <person name="Cho K."/>
        </authorList>
    </citation>
    <scope>NUCLEOTIDE SEQUENCE [LARGE SCALE GENOMIC DNA]</scope>
    <source>
        <strain evidence="2">LZ3.2</strain>
        <tissue evidence="2">Leaf</tissue>
    </source>
</reference>
<dbReference type="Proteomes" id="UP000824120">
    <property type="component" value="Chromosome 6"/>
</dbReference>
<sequence length="168" mass="18642">METEYSQFHPLEVRLDSKKKKEPFPEKKSSNKNEAVGNEWLETGNCPIAKSYRAVSGVLPIVASTFQLPPEIKLKCPPAVVAVRAALAKTVFVKTMLPQPLVSKMRFHAAVPFIAMLRKSVVMPKTAMALTIAAAVLGQVIGSRAERLRQQQIQCSPIIKRVTDIKYQ</sequence>
<dbReference type="GO" id="GO:0009507">
    <property type="term" value="C:chloroplast"/>
    <property type="evidence" value="ECO:0007669"/>
    <property type="project" value="TreeGrafter"/>
</dbReference>
<dbReference type="PANTHER" id="PTHR31033:SF18">
    <property type="entry name" value="OS06G0115800 PROTEIN"/>
    <property type="match status" value="1"/>
</dbReference>
<protein>
    <submittedName>
        <fullName evidence="2">Uncharacterized protein</fullName>
    </submittedName>
</protein>